<protein>
    <submittedName>
        <fullName evidence="1">DUF3563 domain-containing protein</fullName>
    </submittedName>
</protein>
<gene>
    <name evidence="1" type="ORF">G5V65_03520</name>
</gene>
<proteinExistence type="predicted"/>
<keyword evidence="2" id="KW-1185">Reference proteome</keyword>
<evidence type="ECO:0000313" key="1">
    <source>
        <dbReference type="EMBL" id="NGQ89953.1"/>
    </source>
</evidence>
<comment type="caution">
    <text evidence="1">The sequence shown here is derived from an EMBL/GenBank/DDBJ whole genome shotgun (WGS) entry which is preliminary data.</text>
</comment>
<dbReference type="EMBL" id="JAALFE010000002">
    <property type="protein sequence ID" value="NGQ89953.1"/>
    <property type="molecule type" value="Genomic_DNA"/>
</dbReference>
<dbReference type="Proteomes" id="UP000474758">
    <property type="component" value="Unassembled WGS sequence"/>
</dbReference>
<accession>A0A6M1U4Z5</accession>
<name>A0A6M1U4Z5_9RHOB</name>
<dbReference type="RefSeq" id="WP_165047111.1">
    <property type="nucleotide sequence ID" value="NZ_JAALFE010000002.1"/>
</dbReference>
<sequence>MFERVRNIIRSFHIPTTAELEREYLNGAANRVDLEFRQRQIDRGMFRRFDA</sequence>
<evidence type="ECO:0000313" key="2">
    <source>
        <dbReference type="Proteomes" id="UP000474758"/>
    </source>
</evidence>
<reference evidence="1 2" key="1">
    <citation type="submission" date="2020-02" db="EMBL/GenBank/DDBJ databases">
        <title>Rhodobacter translucens sp. nov., a novel bacterium isolated from activated sludge.</title>
        <authorList>
            <person name="Liu J."/>
        </authorList>
    </citation>
    <scope>NUCLEOTIDE SEQUENCE [LARGE SCALE GENOMIC DNA]</scope>
    <source>
        <strain evidence="1 2">HX-7-19</strain>
    </source>
</reference>
<dbReference type="AlphaFoldDB" id="A0A6M1U4Z5"/>
<organism evidence="1 2">
    <name type="scientific">Paragemmobacter kunshanensis</name>
    <dbReference type="NCBI Taxonomy" id="2583234"/>
    <lineage>
        <taxon>Bacteria</taxon>
        <taxon>Pseudomonadati</taxon>
        <taxon>Pseudomonadota</taxon>
        <taxon>Alphaproteobacteria</taxon>
        <taxon>Rhodobacterales</taxon>
        <taxon>Paracoccaceae</taxon>
        <taxon>Paragemmobacter</taxon>
    </lineage>
</organism>